<feature type="domain" description="Molybdenum cofactor biosynthesis protein F N-terminal" evidence="1">
    <location>
        <begin position="9"/>
        <end position="108"/>
    </location>
</feature>
<accession>A0ABS9Q847</accession>
<reference evidence="3 4" key="1">
    <citation type="submission" date="2022-02" db="EMBL/GenBank/DDBJ databases">
        <title>Draft genome sequence of Mezorhizobium retamae strain IRAMC:0171 isolated from Retama raetam nodules.</title>
        <authorList>
            <person name="Bengaied R."/>
            <person name="Sbissi I."/>
            <person name="Huber K."/>
            <person name="Ghodbane F."/>
            <person name="Nouioui I."/>
            <person name="Tarhouni M."/>
            <person name="Gtari M."/>
        </authorList>
    </citation>
    <scope>NUCLEOTIDE SEQUENCE [LARGE SCALE GENOMIC DNA]</scope>
    <source>
        <strain evidence="3 4">IRAMC:0171</strain>
    </source>
</reference>
<evidence type="ECO:0000313" key="3">
    <source>
        <dbReference type="EMBL" id="MCG7503576.1"/>
    </source>
</evidence>
<dbReference type="InterPro" id="IPR024724">
    <property type="entry name" value="MoaF_N"/>
</dbReference>
<dbReference type="Pfam" id="PF10703">
    <property type="entry name" value="MoaF"/>
    <property type="match status" value="1"/>
</dbReference>
<evidence type="ECO:0000259" key="1">
    <source>
        <dbReference type="Pfam" id="PF10703"/>
    </source>
</evidence>
<dbReference type="EMBL" id="JAKREW010000001">
    <property type="protein sequence ID" value="MCG7503576.1"/>
    <property type="molecule type" value="Genomic_DNA"/>
</dbReference>
<sequence length="264" mass="29041">MNDVNRPADWKHFDDFAAGIATNRLPTTGALAGQTFKITLNSGRQIDLAFTSADTVAWSEGRDAGVDWYEALEVAADTVFINMTFAARPTEDEAFVVNTRTRRVLSVRERVREAGEAPGEPRVAQTWLAGVLGDPSVAPSGVEPAPSRDLVGLTAHYEYSPNHVYEHIYLSSQRYAWQNLVGVQRGHGDVDLATTWKFAEGQYVFGFREFIIPVASLFFYNWEDMRSTGKFLGVISTGAIENKPAGAFITKKSTIDYGKGPAPV</sequence>
<dbReference type="RefSeq" id="WP_239361339.1">
    <property type="nucleotide sequence ID" value="NZ_JAKREW010000001.1"/>
</dbReference>
<dbReference type="Pfam" id="PF17409">
    <property type="entry name" value="MoaF_C"/>
    <property type="match status" value="1"/>
</dbReference>
<protein>
    <submittedName>
        <fullName evidence="3">Molybdenum cofactor biosynthesis F family protein</fullName>
    </submittedName>
</protein>
<dbReference type="InterPro" id="IPR035348">
    <property type="entry name" value="MoaF_C"/>
</dbReference>
<organism evidence="3 4">
    <name type="scientific">Mesorhizobium retamae</name>
    <dbReference type="NCBI Taxonomy" id="2912854"/>
    <lineage>
        <taxon>Bacteria</taxon>
        <taxon>Pseudomonadati</taxon>
        <taxon>Pseudomonadota</taxon>
        <taxon>Alphaproteobacteria</taxon>
        <taxon>Hyphomicrobiales</taxon>
        <taxon>Phyllobacteriaceae</taxon>
        <taxon>Mesorhizobium</taxon>
    </lineage>
</organism>
<evidence type="ECO:0000313" key="4">
    <source>
        <dbReference type="Proteomes" id="UP001201701"/>
    </source>
</evidence>
<name>A0ABS9Q847_9HYPH</name>
<comment type="caution">
    <text evidence="3">The sequence shown here is derived from an EMBL/GenBank/DDBJ whole genome shotgun (WGS) entry which is preliminary data.</text>
</comment>
<feature type="domain" description="MoaF C-terminal" evidence="2">
    <location>
        <begin position="145"/>
        <end position="252"/>
    </location>
</feature>
<gene>
    <name evidence="3" type="ORF">L4923_00935</name>
</gene>
<dbReference type="Proteomes" id="UP001201701">
    <property type="component" value="Unassembled WGS sequence"/>
</dbReference>
<evidence type="ECO:0000259" key="2">
    <source>
        <dbReference type="Pfam" id="PF17409"/>
    </source>
</evidence>
<proteinExistence type="predicted"/>
<keyword evidence="4" id="KW-1185">Reference proteome</keyword>